<evidence type="ECO:0000313" key="1">
    <source>
        <dbReference type="EMBL" id="KAF7279693.1"/>
    </source>
</evidence>
<dbReference type="EMBL" id="JAACXV010000346">
    <property type="protein sequence ID" value="KAF7279693.1"/>
    <property type="molecule type" value="Genomic_DNA"/>
</dbReference>
<dbReference type="Proteomes" id="UP000625711">
    <property type="component" value="Unassembled WGS sequence"/>
</dbReference>
<organism evidence="1 2">
    <name type="scientific">Rhynchophorus ferrugineus</name>
    <name type="common">Red palm weevil</name>
    <name type="synonym">Curculio ferrugineus</name>
    <dbReference type="NCBI Taxonomy" id="354439"/>
    <lineage>
        <taxon>Eukaryota</taxon>
        <taxon>Metazoa</taxon>
        <taxon>Ecdysozoa</taxon>
        <taxon>Arthropoda</taxon>
        <taxon>Hexapoda</taxon>
        <taxon>Insecta</taxon>
        <taxon>Pterygota</taxon>
        <taxon>Neoptera</taxon>
        <taxon>Endopterygota</taxon>
        <taxon>Coleoptera</taxon>
        <taxon>Polyphaga</taxon>
        <taxon>Cucujiformia</taxon>
        <taxon>Curculionidae</taxon>
        <taxon>Dryophthorinae</taxon>
        <taxon>Rhynchophorus</taxon>
    </lineage>
</organism>
<proteinExistence type="predicted"/>
<accession>A0A834IJQ2</accession>
<comment type="caution">
    <text evidence="1">The sequence shown here is derived from an EMBL/GenBank/DDBJ whole genome shotgun (WGS) entry which is preliminary data.</text>
</comment>
<name>A0A834IJQ2_RHYFE</name>
<evidence type="ECO:0000313" key="2">
    <source>
        <dbReference type="Proteomes" id="UP000625711"/>
    </source>
</evidence>
<dbReference type="AlphaFoldDB" id="A0A834IJQ2"/>
<reference evidence="1" key="1">
    <citation type="submission" date="2020-08" db="EMBL/GenBank/DDBJ databases">
        <title>Genome sequencing and assembly of the red palm weevil Rhynchophorus ferrugineus.</title>
        <authorList>
            <person name="Dias G.B."/>
            <person name="Bergman C.M."/>
            <person name="Manee M."/>
        </authorList>
    </citation>
    <scope>NUCLEOTIDE SEQUENCE</scope>
    <source>
        <strain evidence="1">AA-2017</strain>
        <tissue evidence="1">Whole larva</tissue>
    </source>
</reference>
<gene>
    <name evidence="1" type="ORF">GWI33_006853</name>
</gene>
<keyword evidence="2" id="KW-1185">Reference proteome</keyword>
<protein>
    <submittedName>
        <fullName evidence="1">Uncharacterized protein</fullName>
    </submittedName>
</protein>
<sequence>MLGNHLVRSVMRTRATSVGGTVVRRSARGYWETIRTSGIVPVAGLHRNCFLTICCNLQRENTGCEPIKFGLGILKKKMAEENGRMDYFAVRQQKS</sequence>